<protein>
    <submittedName>
        <fullName evidence="6">ATP-grasp domain-containing protein</fullName>
    </submittedName>
</protein>
<dbReference type="PANTHER" id="PTHR43585:SF2">
    <property type="entry name" value="ATP-GRASP ENZYME FSQD"/>
    <property type="match status" value="1"/>
</dbReference>
<reference evidence="6" key="1">
    <citation type="journal article" date="2021" name="PeerJ">
        <title>Extensive microbial diversity within the chicken gut microbiome revealed by metagenomics and culture.</title>
        <authorList>
            <person name="Gilroy R."/>
            <person name="Ravi A."/>
            <person name="Getino M."/>
            <person name="Pursley I."/>
            <person name="Horton D.L."/>
            <person name="Alikhan N.F."/>
            <person name="Baker D."/>
            <person name="Gharbi K."/>
            <person name="Hall N."/>
            <person name="Watson M."/>
            <person name="Adriaenssens E.M."/>
            <person name="Foster-Nyarko E."/>
            <person name="Jarju S."/>
            <person name="Secka A."/>
            <person name="Antonio M."/>
            <person name="Oren A."/>
            <person name="Chaudhuri R.R."/>
            <person name="La Ragione R."/>
            <person name="Hildebrand F."/>
            <person name="Pallen M.J."/>
        </authorList>
    </citation>
    <scope>NUCLEOTIDE SEQUENCE</scope>
    <source>
        <strain evidence="6">CHK188-11489</strain>
    </source>
</reference>
<dbReference type="AlphaFoldDB" id="A0A9D2FHG7"/>
<evidence type="ECO:0000313" key="6">
    <source>
        <dbReference type="EMBL" id="HIZ61154.1"/>
    </source>
</evidence>
<feature type="domain" description="ATP-grasp" evidence="5">
    <location>
        <begin position="107"/>
        <end position="300"/>
    </location>
</feature>
<dbReference type="InterPro" id="IPR052032">
    <property type="entry name" value="ATP-dep_AA_Ligase"/>
</dbReference>
<dbReference type="GO" id="GO:0016874">
    <property type="term" value="F:ligase activity"/>
    <property type="evidence" value="ECO:0007669"/>
    <property type="project" value="UniProtKB-KW"/>
</dbReference>
<keyword evidence="2 4" id="KW-0547">Nucleotide-binding</keyword>
<organism evidence="6 7">
    <name type="scientific">Candidatus Gemmiger avistercoris</name>
    <dbReference type="NCBI Taxonomy" id="2838606"/>
    <lineage>
        <taxon>Bacteria</taxon>
        <taxon>Bacillati</taxon>
        <taxon>Bacillota</taxon>
        <taxon>Clostridia</taxon>
        <taxon>Eubacteriales</taxon>
        <taxon>Gemmiger</taxon>
    </lineage>
</organism>
<evidence type="ECO:0000256" key="4">
    <source>
        <dbReference type="PROSITE-ProRule" id="PRU00409"/>
    </source>
</evidence>
<dbReference type="PROSITE" id="PS50975">
    <property type="entry name" value="ATP_GRASP"/>
    <property type="match status" value="1"/>
</dbReference>
<dbReference type="Gene3D" id="3.40.50.20">
    <property type="match status" value="1"/>
</dbReference>
<dbReference type="Pfam" id="PF13535">
    <property type="entry name" value="ATP-grasp_4"/>
    <property type="match status" value="1"/>
</dbReference>
<dbReference type="PANTHER" id="PTHR43585">
    <property type="entry name" value="FUMIPYRROLE BIOSYNTHESIS PROTEIN C"/>
    <property type="match status" value="1"/>
</dbReference>
<evidence type="ECO:0000313" key="7">
    <source>
        <dbReference type="Proteomes" id="UP000824105"/>
    </source>
</evidence>
<evidence type="ECO:0000256" key="3">
    <source>
        <dbReference type="ARBA" id="ARBA00022840"/>
    </source>
</evidence>
<dbReference type="SUPFAM" id="SSF56059">
    <property type="entry name" value="Glutathione synthetase ATP-binding domain-like"/>
    <property type="match status" value="1"/>
</dbReference>
<accession>A0A9D2FHG7</accession>
<reference evidence="6" key="2">
    <citation type="submission" date="2021-04" db="EMBL/GenBank/DDBJ databases">
        <authorList>
            <person name="Gilroy R."/>
        </authorList>
    </citation>
    <scope>NUCLEOTIDE SEQUENCE</scope>
    <source>
        <strain evidence="6">CHK188-11489</strain>
    </source>
</reference>
<keyword evidence="3 4" id="KW-0067">ATP-binding</keyword>
<dbReference type="InterPro" id="IPR013815">
    <property type="entry name" value="ATP_grasp_subdomain_1"/>
</dbReference>
<dbReference type="InterPro" id="IPR011761">
    <property type="entry name" value="ATP-grasp"/>
</dbReference>
<evidence type="ECO:0000256" key="1">
    <source>
        <dbReference type="ARBA" id="ARBA00022598"/>
    </source>
</evidence>
<gene>
    <name evidence="6" type="ORF">H9724_00055</name>
</gene>
<dbReference type="EMBL" id="DXBF01000001">
    <property type="protein sequence ID" value="HIZ61154.1"/>
    <property type="molecule type" value="Genomic_DNA"/>
</dbReference>
<dbReference type="Proteomes" id="UP000824105">
    <property type="component" value="Unassembled WGS sequence"/>
</dbReference>
<comment type="caution">
    <text evidence="6">The sequence shown here is derived from an EMBL/GenBank/DDBJ whole genome shotgun (WGS) entry which is preliminary data.</text>
</comment>
<dbReference type="GO" id="GO:0005524">
    <property type="term" value="F:ATP binding"/>
    <property type="evidence" value="ECO:0007669"/>
    <property type="project" value="UniProtKB-UniRule"/>
</dbReference>
<dbReference type="GO" id="GO:0046872">
    <property type="term" value="F:metal ion binding"/>
    <property type="evidence" value="ECO:0007669"/>
    <property type="project" value="InterPro"/>
</dbReference>
<proteinExistence type="predicted"/>
<evidence type="ECO:0000259" key="5">
    <source>
        <dbReference type="PROSITE" id="PS50975"/>
    </source>
</evidence>
<sequence length="380" mass="41744">MKQLAIIGASYLQAPLIQKAKELGCETHVFAWAADDVGEKIADHFYPISIVEKEQILQKCREIGIDGICTIASDLAAVTVNYVAEQMGLPGNGMRCCEKSTNKHKMREAFRAAGDPSPRSVLVGPNTDLSALEGMQYPLIVKPTDRSGSRGITEVRRPAGLPAAIARAREQSFERMALVEEFVQGQEYSVECISFQGAHHLLQITLKYTTGAPMYIETGHMQPAPLTADMQEKVRQVVFHALDTLEIKNGASHSELKIDAAGQIRLIEIGGRMGGDCIGSHLVPWTTGLDYVGMVVQIALGQAPDLQRRAEFYPACGVRFVFGPRDLELREALRGVPGLALLEESPVDPMDHIVTDSSTRFGYYIFAAQDPARICEWMEK</sequence>
<dbReference type="Gene3D" id="3.30.470.20">
    <property type="entry name" value="ATP-grasp fold, B domain"/>
    <property type="match status" value="1"/>
</dbReference>
<keyword evidence="1" id="KW-0436">Ligase</keyword>
<dbReference type="Gene3D" id="3.30.1490.20">
    <property type="entry name" value="ATP-grasp fold, A domain"/>
    <property type="match status" value="1"/>
</dbReference>
<evidence type="ECO:0000256" key="2">
    <source>
        <dbReference type="ARBA" id="ARBA00022741"/>
    </source>
</evidence>
<name>A0A9D2FHG7_9FIRM</name>